<keyword evidence="1" id="KW-0812">Transmembrane</keyword>
<evidence type="ECO:0000313" key="2">
    <source>
        <dbReference type="EMBL" id="QHS97467.1"/>
    </source>
</evidence>
<evidence type="ECO:0000256" key="1">
    <source>
        <dbReference type="SAM" id="Phobius"/>
    </source>
</evidence>
<protein>
    <submittedName>
        <fullName evidence="2">Uncharacterized protein</fullName>
    </submittedName>
</protein>
<keyword evidence="1" id="KW-1133">Transmembrane helix</keyword>
<reference evidence="2" key="1">
    <citation type="journal article" date="2020" name="Nature">
        <title>Giant virus diversity and host interactions through global metagenomics.</title>
        <authorList>
            <person name="Schulz F."/>
            <person name="Roux S."/>
            <person name="Paez-Espino D."/>
            <person name="Jungbluth S."/>
            <person name="Walsh D.A."/>
            <person name="Denef V.J."/>
            <person name="McMahon K.D."/>
            <person name="Konstantinidis K.T."/>
            <person name="Eloe-Fadrosh E.A."/>
            <person name="Kyrpides N.C."/>
            <person name="Woyke T."/>
        </authorList>
    </citation>
    <scope>NUCLEOTIDE SEQUENCE</scope>
    <source>
        <strain evidence="2">GVMAG-M-3300020169-51</strain>
    </source>
</reference>
<feature type="transmembrane region" description="Helical" evidence="1">
    <location>
        <begin position="46"/>
        <end position="73"/>
    </location>
</feature>
<keyword evidence="1" id="KW-0472">Membrane</keyword>
<accession>A0A6C0BYP3</accession>
<sequence>MSIIKLLKKDLHTYVLAGLLALFIVFDIQVPYVVASLVDNLLGKVVVIISALYLLNYNPIIGSLGVIAAYLLIKRSENNNNILVEKFVPSEYKKEEEMQRYNSVPVSLEETVVKNQIPFSKNRKKIVKTSVKPIDTETRDAASV</sequence>
<dbReference type="EMBL" id="MN739297">
    <property type="protein sequence ID" value="QHS97467.1"/>
    <property type="molecule type" value="Genomic_DNA"/>
</dbReference>
<feature type="transmembrane region" description="Helical" evidence="1">
    <location>
        <begin position="12"/>
        <end position="34"/>
    </location>
</feature>
<dbReference type="AlphaFoldDB" id="A0A6C0BYP3"/>
<proteinExistence type="predicted"/>
<name>A0A6C0BYP3_9ZZZZ</name>
<organism evidence="2">
    <name type="scientific">viral metagenome</name>
    <dbReference type="NCBI Taxonomy" id="1070528"/>
    <lineage>
        <taxon>unclassified sequences</taxon>
        <taxon>metagenomes</taxon>
        <taxon>organismal metagenomes</taxon>
    </lineage>
</organism>